<evidence type="ECO:0000313" key="4">
    <source>
        <dbReference type="Proteomes" id="UP000605427"/>
    </source>
</evidence>
<dbReference type="SUPFAM" id="SSF53850">
    <property type="entry name" value="Periplasmic binding protein-like II"/>
    <property type="match status" value="1"/>
</dbReference>
<organism evidence="3 4">
    <name type="scientific">Saccharibacillus endophyticus</name>
    <dbReference type="NCBI Taxonomy" id="2060666"/>
    <lineage>
        <taxon>Bacteria</taxon>
        <taxon>Bacillati</taxon>
        <taxon>Bacillota</taxon>
        <taxon>Bacilli</taxon>
        <taxon>Bacillales</taxon>
        <taxon>Paenibacillaceae</taxon>
        <taxon>Saccharibacillus</taxon>
    </lineage>
</organism>
<dbReference type="Proteomes" id="UP000605427">
    <property type="component" value="Unassembled WGS sequence"/>
</dbReference>
<protein>
    <submittedName>
        <fullName evidence="3">ABC transporter substrate-binding protein</fullName>
    </submittedName>
</protein>
<dbReference type="PANTHER" id="PTHR43649">
    <property type="entry name" value="ARABINOSE-BINDING PROTEIN-RELATED"/>
    <property type="match status" value="1"/>
</dbReference>
<keyword evidence="4" id="KW-1185">Reference proteome</keyword>
<evidence type="ECO:0000313" key="3">
    <source>
        <dbReference type="EMBL" id="GGH71353.1"/>
    </source>
</evidence>
<dbReference type="EMBL" id="BMDD01000001">
    <property type="protein sequence ID" value="GGH71353.1"/>
    <property type="molecule type" value="Genomic_DNA"/>
</dbReference>
<gene>
    <name evidence="3" type="ORF">GCM10007362_08380</name>
</gene>
<name>A0ABQ1ZQR1_9BACL</name>
<dbReference type="Gene3D" id="3.40.190.10">
    <property type="entry name" value="Periplasmic binding protein-like II"/>
    <property type="match status" value="2"/>
</dbReference>
<sequence>MKTWKRKAKMGLASILALGMLAGCSGGGESSNANGGSGGTSGKLPVRYLLPGNAPEDLDTVVKAINEKLEADGLNLDYQPTYIPGDAWDQKTNLMMSTGEEFELITIMHDIKGPNVLAGNGALLPIDKLLDEYGPQLKASMPDWIWDSAKINGEITYIPNFWLDTAFNDGMVTLRSDLLEKNNLDAPKSPEDLLNIAETFQKNWPQDNKNVYIKLLGEPATFLHTTYETYPFAVIDNLIYVDQDGSVKSWLETDEFKKDVQYMNEAYSRNLILKDVLTTPSEVLNKEELAGRYLYRPGDVGIDDKIRETFPGAEVNIYFLNEQQKFRSYAIRNSNGVSATSPNPEAGVQFLNWVFSSQENFDLVQSGIEGTHWKDEGKNKKETLAFTDAGGPKYELSTWLLGNVEMNRYSSTIDPGRLKRRTTVADDAINSVTIGFSFDPTPVASAYANSVAELQTSILPLMYGVVPYESGFASAIQNMKAAGLDTVVEEYKKQFDTWRAAQ</sequence>
<feature type="chain" id="PRO_5045244789" evidence="1">
    <location>
        <begin position="23"/>
        <end position="502"/>
    </location>
</feature>
<feature type="domain" description="DUF3502" evidence="2">
    <location>
        <begin position="433"/>
        <end position="500"/>
    </location>
</feature>
<feature type="signal peptide" evidence="1">
    <location>
        <begin position="1"/>
        <end position="22"/>
    </location>
</feature>
<dbReference type="InterPro" id="IPR022627">
    <property type="entry name" value="DUF3502"/>
</dbReference>
<proteinExistence type="predicted"/>
<dbReference type="Pfam" id="PF01547">
    <property type="entry name" value="SBP_bac_1"/>
    <property type="match status" value="1"/>
</dbReference>
<comment type="caution">
    <text evidence="3">The sequence shown here is derived from an EMBL/GenBank/DDBJ whole genome shotgun (WGS) entry which is preliminary data.</text>
</comment>
<keyword evidence="1" id="KW-0732">Signal</keyword>
<evidence type="ECO:0000256" key="1">
    <source>
        <dbReference type="SAM" id="SignalP"/>
    </source>
</evidence>
<dbReference type="Pfam" id="PF12010">
    <property type="entry name" value="DUF3502"/>
    <property type="match status" value="1"/>
</dbReference>
<reference evidence="4" key="1">
    <citation type="journal article" date="2019" name="Int. J. Syst. Evol. Microbiol.">
        <title>The Global Catalogue of Microorganisms (GCM) 10K type strain sequencing project: providing services to taxonomists for standard genome sequencing and annotation.</title>
        <authorList>
            <consortium name="The Broad Institute Genomics Platform"/>
            <consortium name="The Broad Institute Genome Sequencing Center for Infectious Disease"/>
            <person name="Wu L."/>
            <person name="Ma J."/>
        </authorList>
    </citation>
    <scope>NUCLEOTIDE SEQUENCE [LARGE SCALE GENOMIC DNA]</scope>
    <source>
        <strain evidence="4">CCM 8702</strain>
    </source>
</reference>
<dbReference type="RefSeq" id="WP_172239494.1">
    <property type="nucleotide sequence ID" value="NZ_BMDD01000001.1"/>
</dbReference>
<dbReference type="InterPro" id="IPR006059">
    <property type="entry name" value="SBP"/>
</dbReference>
<evidence type="ECO:0000259" key="2">
    <source>
        <dbReference type="Pfam" id="PF12010"/>
    </source>
</evidence>
<dbReference type="PROSITE" id="PS51257">
    <property type="entry name" value="PROKAR_LIPOPROTEIN"/>
    <property type="match status" value="1"/>
</dbReference>
<accession>A0ABQ1ZQR1</accession>
<dbReference type="PANTHER" id="PTHR43649:SF12">
    <property type="entry name" value="DIACETYLCHITOBIOSE BINDING PROTEIN DASA"/>
    <property type="match status" value="1"/>
</dbReference>
<dbReference type="InterPro" id="IPR050490">
    <property type="entry name" value="Bact_solute-bd_prot1"/>
</dbReference>